<dbReference type="InterPro" id="IPR023395">
    <property type="entry name" value="MCP_dom_sf"/>
</dbReference>
<keyword evidence="2" id="KW-0812">Transmembrane</keyword>
<dbReference type="InterPro" id="IPR018108">
    <property type="entry name" value="MCP_transmembrane"/>
</dbReference>
<dbReference type="EMBL" id="MIGC01002018">
    <property type="protein sequence ID" value="PHJ21788.1"/>
    <property type="molecule type" value="Genomic_DNA"/>
</dbReference>
<dbReference type="RefSeq" id="XP_067923468.1">
    <property type="nucleotide sequence ID" value="XM_068064550.1"/>
</dbReference>
<dbReference type="Pfam" id="PF00153">
    <property type="entry name" value="Mito_carr"/>
    <property type="match status" value="2"/>
</dbReference>
<evidence type="ECO:0000256" key="3">
    <source>
        <dbReference type="ARBA" id="ARBA00023136"/>
    </source>
</evidence>
<dbReference type="Proteomes" id="UP000221165">
    <property type="component" value="Unassembled WGS sequence"/>
</dbReference>
<keyword evidence="5" id="KW-1185">Reference proteome</keyword>
<protein>
    <submittedName>
        <fullName evidence="4">Mc family transporter</fullName>
    </submittedName>
</protein>
<comment type="caution">
    <text evidence="4">The sequence shown here is derived from an EMBL/GenBank/DDBJ whole genome shotgun (WGS) entry which is preliminary data.</text>
</comment>
<reference evidence="4 5" key="1">
    <citation type="journal article" date="2017" name="Int. J. Parasitol.">
        <title>The genome of the protozoan parasite Cystoisospora suis and a reverse vaccinology approach to identify vaccine candidates.</title>
        <authorList>
            <person name="Palmieri N."/>
            <person name="Shrestha A."/>
            <person name="Ruttkowski B."/>
            <person name="Beck T."/>
            <person name="Vogl C."/>
            <person name="Tomley F."/>
            <person name="Blake D.P."/>
            <person name="Joachim A."/>
        </authorList>
    </citation>
    <scope>NUCLEOTIDE SEQUENCE [LARGE SCALE GENOMIC DNA]</scope>
    <source>
        <strain evidence="4 5">Wien I</strain>
    </source>
</reference>
<dbReference type="Gene3D" id="1.50.40.10">
    <property type="entry name" value="Mitochondrial carrier domain"/>
    <property type="match status" value="1"/>
</dbReference>
<dbReference type="VEuPathDB" id="ToxoDB:CSUI_004358"/>
<dbReference type="SUPFAM" id="SSF103506">
    <property type="entry name" value="Mitochondrial carrier"/>
    <property type="match status" value="1"/>
</dbReference>
<gene>
    <name evidence="4" type="ORF">CSUI_004358</name>
</gene>
<dbReference type="OrthoDB" id="409948at2759"/>
<evidence type="ECO:0000313" key="4">
    <source>
        <dbReference type="EMBL" id="PHJ21788.1"/>
    </source>
</evidence>
<evidence type="ECO:0000256" key="1">
    <source>
        <dbReference type="ARBA" id="ARBA00004141"/>
    </source>
</evidence>
<dbReference type="AlphaFoldDB" id="A0A2C6L0S1"/>
<dbReference type="PANTHER" id="PTHR47567:SF1">
    <property type="entry name" value="NAD-DEPENDENT EPIMERASE_DEHYDRATASE DOMAIN-CONTAINING PROTEIN"/>
    <property type="match status" value="1"/>
</dbReference>
<evidence type="ECO:0000313" key="5">
    <source>
        <dbReference type="Proteomes" id="UP000221165"/>
    </source>
</evidence>
<organism evidence="4 5">
    <name type="scientific">Cystoisospora suis</name>
    <dbReference type="NCBI Taxonomy" id="483139"/>
    <lineage>
        <taxon>Eukaryota</taxon>
        <taxon>Sar</taxon>
        <taxon>Alveolata</taxon>
        <taxon>Apicomplexa</taxon>
        <taxon>Conoidasida</taxon>
        <taxon>Coccidia</taxon>
        <taxon>Eucoccidiorida</taxon>
        <taxon>Eimeriorina</taxon>
        <taxon>Sarcocystidae</taxon>
        <taxon>Cystoisospora</taxon>
    </lineage>
</organism>
<keyword evidence="3" id="KW-0472">Membrane</keyword>
<dbReference type="PANTHER" id="PTHR47567">
    <property type="entry name" value="MITOCHONDRIAL SUBSTRATE/SOLUTE CARRIER"/>
    <property type="match status" value="1"/>
</dbReference>
<comment type="subcellular location">
    <subcellularLocation>
        <location evidence="1">Membrane</location>
        <topology evidence="1">Multi-pass membrane protein</topology>
    </subcellularLocation>
</comment>
<dbReference type="GO" id="GO:0016020">
    <property type="term" value="C:membrane"/>
    <property type="evidence" value="ECO:0007669"/>
    <property type="project" value="UniProtKB-SubCell"/>
</dbReference>
<sequence>MASSSSSSPSSPASLAGGGSVVLPDVGSSVVASPEKVMKAAAAQTEQAGKKTLVEVLTYARDQAFKGGIAGASAQVVNVFAFMWLRTTMNYQYRYGGTTFGSVKKLYGEGGIVRLYRGLLPALMQSPLSRFGDTAANVGVLALLDDNPRTRELPVGIKTALASCGAAGWRFFLMPIDAWKTTKQVEGGSGLKVLVNKVRQHGITKLYHGSVAAMGATWVGHYPWFFTHNYLSENVPAFDFAYGRHVRYAAIGFASSVVSDTCSNSIRVLKTTKQTSVEPLTYLQTLREVVNKDGVTGLFFRGLGTRILTNGLQGMVFSVGWKAIQDQLNKRG</sequence>
<evidence type="ECO:0000256" key="2">
    <source>
        <dbReference type="ARBA" id="ARBA00022692"/>
    </source>
</evidence>
<accession>A0A2C6L0S1</accession>
<name>A0A2C6L0S1_9APIC</name>
<proteinExistence type="predicted"/>
<dbReference type="GeneID" id="94427761"/>